<dbReference type="EMBL" id="QRUU01000163">
    <property type="protein sequence ID" value="RGR87456.1"/>
    <property type="molecule type" value="Genomic_DNA"/>
</dbReference>
<sequence length="80" mass="8869">VACTVLNGESGSNAADLHNKKELGKWLMDIAKYLTTAVLLSSVFNDIKDSWIIYFVVSIAIVLTLLSGLWLVREEKKEGE</sequence>
<dbReference type="Pfam" id="PF20482">
    <property type="entry name" value="DUF6722"/>
    <property type="match status" value="1"/>
</dbReference>
<protein>
    <submittedName>
        <fullName evidence="2">Uncharacterized protein</fullName>
    </submittedName>
</protein>
<evidence type="ECO:0000256" key="1">
    <source>
        <dbReference type="SAM" id="Phobius"/>
    </source>
</evidence>
<dbReference type="AlphaFoldDB" id="A0A412G738"/>
<organism evidence="2 3">
    <name type="scientific">Phocaeicola coprocola</name>
    <dbReference type="NCBI Taxonomy" id="310298"/>
    <lineage>
        <taxon>Bacteria</taxon>
        <taxon>Pseudomonadati</taxon>
        <taxon>Bacteroidota</taxon>
        <taxon>Bacteroidia</taxon>
        <taxon>Bacteroidales</taxon>
        <taxon>Bacteroidaceae</taxon>
        <taxon>Phocaeicola</taxon>
    </lineage>
</organism>
<proteinExistence type="predicted"/>
<keyword evidence="1" id="KW-1133">Transmembrane helix</keyword>
<evidence type="ECO:0000313" key="3">
    <source>
        <dbReference type="Proteomes" id="UP000285864"/>
    </source>
</evidence>
<feature type="non-terminal residue" evidence="2">
    <location>
        <position position="1"/>
    </location>
</feature>
<comment type="caution">
    <text evidence="2">The sequence shown here is derived from an EMBL/GenBank/DDBJ whole genome shotgun (WGS) entry which is preliminary data.</text>
</comment>
<feature type="transmembrane region" description="Helical" evidence="1">
    <location>
        <begin position="51"/>
        <end position="72"/>
    </location>
</feature>
<gene>
    <name evidence="2" type="ORF">DWY20_14770</name>
</gene>
<keyword evidence="1" id="KW-0472">Membrane</keyword>
<dbReference type="InterPro" id="IPR046568">
    <property type="entry name" value="DUF6722"/>
</dbReference>
<evidence type="ECO:0000313" key="2">
    <source>
        <dbReference type="EMBL" id="RGR87456.1"/>
    </source>
</evidence>
<name>A0A412G738_9BACT</name>
<keyword evidence="1" id="KW-0812">Transmembrane</keyword>
<dbReference type="RefSeq" id="WP_118485394.1">
    <property type="nucleotide sequence ID" value="NZ_QRUU01000163.1"/>
</dbReference>
<keyword evidence="3" id="KW-1185">Reference proteome</keyword>
<dbReference type="Proteomes" id="UP000285864">
    <property type="component" value="Unassembled WGS sequence"/>
</dbReference>
<accession>A0A412G738</accession>
<reference evidence="2 3" key="1">
    <citation type="submission" date="2018-08" db="EMBL/GenBank/DDBJ databases">
        <title>A genome reference for cultivated species of the human gut microbiota.</title>
        <authorList>
            <person name="Zou Y."/>
            <person name="Xue W."/>
            <person name="Luo G."/>
        </authorList>
    </citation>
    <scope>NUCLEOTIDE SEQUENCE [LARGE SCALE GENOMIC DNA]</scope>
    <source>
        <strain evidence="2 3">AF24-2</strain>
    </source>
</reference>